<evidence type="ECO:0000313" key="7">
    <source>
        <dbReference type="Proteomes" id="UP000813461"/>
    </source>
</evidence>
<dbReference type="PROSITE" id="PS50048">
    <property type="entry name" value="ZN2_CY6_FUNGAL_2"/>
    <property type="match status" value="1"/>
</dbReference>
<evidence type="ECO:0000256" key="3">
    <source>
        <dbReference type="ARBA" id="ARBA00023242"/>
    </source>
</evidence>
<protein>
    <submittedName>
        <fullName evidence="6">Fungal-specific transcription factor domain-containing protein</fullName>
    </submittedName>
</protein>
<proteinExistence type="predicted"/>
<dbReference type="Pfam" id="PF04082">
    <property type="entry name" value="Fungal_trans"/>
    <property type="match status" value="1"/>
</dbReference>
<dbReference type="EMBL" id="JAGMVJ010000005">
    <property type="protein sequence ID" value="KAH7090816.1"/>
    <property type="molecule type" value="Genomic_DNA"/>
</dbReference>
<dbReference type="PANTHER" id="PTHR31001:SF57">
    <property type="entry name" value="ZN(II)2CYS6 TRANSCRIPTION FACTOR (EUROFUNG)"/>
    <property type="match status" value="1"/>
</dbReference>
<dbReference type="InterPro" id="IPR036864">
    <property type="entry name" value="Zn2-C6_fun-type_DNA-bd_sf"/>
</dbReference>
<dbReference type="InterPro" id="IPR007219">
    <property type="entry name" value="XnlR_reg_dom"/>
</dbReference>
<sequence>MEQVSIMDDAQQTPDPPAGPTMTKQRRLHRSCVLCHRRKIRCDKKSPCKNCSRADVLCYYPSQEQNVRRPHKTTISDVSARLARLERTIIAFSNDPTQNQNAIPVERPVTDDFNSIDPNGPLVEGAPSEEKLVQGSSSSRYINDVLLSRVMEEEQEIKFLIENQHAGSHCHDPARQDIDPLLSAFQKPSQGSGVNHPPRQCAIQLWQAFVNNVDPLFKILHIPSTQGIIYGAISNPMNVNARINSLLFAVYFAGAASLSSDQVTNLLGRSKITALNTFKQGLEQSLAAADFLDTPTLMTLQAITLYMFCFRPSSGGRAIWTLNGLVTRSAQCIGLHRDGTNFKLPPFECEMRRRLWWHIVANDSRVSEDHGIRSYTSDSATDVALPSNVNDSELYPTMNKLPTTKPEWTDMSFSLMVIEAYNVFRQLTLDASSNTSHPSELSRQQPFQTLKARFEIQYLQFCDQNIPIQRMAYLIGKLLPSKLDFVARQIWLRHHTSTLASTLATTTSLPATRKAFPGQETDLLQACEILEISEHFRTDEMLQAFQWNIRTYPQYHVLMFVFRYLCVAPESPSAERAWTLANNCFASESSYKVGWNWTVLSKLREKAMKTKNSASARGVVDIHETGLGYDVETESTVEVDVSDAHEAQLPSGMDWSLDAFDYLYWDSMNGNVDMGAFGP</sequence>
<feature type="domain" description="Zn(2)-C6 fungal-type" evidence="5">
    <location>
        <begin position="31"/>
        <end position="60"/>
    </location>
</feature>
<keyword evidence="7" id="KW-1185">Reference proteome</keyword>
<reference evidence="6" key="1">
    <citation type="journal article" date="2021" name="Nat. Commun.">
        <title>Genetic determinants of endophytism in the Arabidopsis root mycobiome.</title>
        <authorList>
            <person name="Mesny F."/>
            <person name="Miyauchi S."/>
            <person name="Thiergart T."/>
            <person name="Pickel B."/>
            <person name="Atanasova L."/>
            <person name="Karlsson M."/>
            <person name="Huettel B."/>
            <person name="Barry K.W."/>
            <person name="Haridas S."/>
            <person name="Chen C."/>
            <person name="Bauer D."/>
            <person name="Andreopoulos W."/>
            <person name="Pangilinan J."/>
            <person name="LaButti K."/>
            <person name="Riley R."/>
            <person name="Lipzen A."/>
            <person name="Clum A."/>
            <person name="Drula E."/>
            <person name="Henrissat B."/>
            <person name="Kohler A."/>
            <person name="Grigoriev I.V."/>
            <person name="Martin F.M."/>
            <person name="Hacquard S."/>
        </authorList>
    </citation>
    <scope>NUCLEOTIDE SEQUENCE</scope>
    <source>
        <strain evidence="6">MPI-SDFR-AT-0120</strain>
    </source>
</reference>
<evidence type="ECO:0000313" key="6">
    <source>
        <dbReference type="EMBL" id="KAH7090816.1"/>
    </source>
</evidence>
<dbReference type="Pfam" id="PF00172">
    <property type="entry name" value="Zn_clus"/>
    <property type="match status" value="1"/>
</dbReference>
<accession>A0A8K0RDU4</accession>
<evidence type="ECO:0000256" key="1">
    <source>
        <dbReference type="ARBA" id="ARBA00004123"/>
    </source>
</evidence>
<dbReference type="SMART" id="SM00066">
    <property type="entry name" value="GAL4"/>
    <property type="match status" value="1"/>
</dbReference>
<feature type="region of interest" description="Disordered" evidence="4">
    <location>
        <begin position="1"/>
        <end position="27"/>
    </location>
</feature>
<dbReference type="SUPFAM" id="SSF57701">
    <property type="entry name" value="Zn2/Cys6 DNA-binding domain"/>
    <property type="match status" value="1"/>
</dbReference>
<gene>
    <name evidence="6" type="ORF">FB567DRAFT_578005</name>
</gene>
<keyword evidence="2" id="KW-0479">Metal-binding</keyword>
<comment type="caution">
    <text evidence="6">The sequence shown here is derived from an EMBL/GenBank/DDBJ whole genome shotgun (WGS) entry which is preliminary data.</text>
</comment>
<dbReference type="GO" id="GO:0000981">
    <property type="term" value="F:DNA-binding transcription factor activity, RNA polymerase II-specific"/>
    <property type="evidence" value="ECO:0007669"/>
    <property type="project" value="InterPro"/>
</dbReference>
<evidence type="ECO:0000256" key="2">
    <source>
        <dbReference type="ARBA" id="ARBA00022723"/>
    </source>
</evidence>
<name>A0A8K0RDU4_9PLEO</name>
<dbReference type="SMART" id="SM00906">
    <property type="entry name" value="Fungal_trans"/>
    <property type="match status" value="1"/>
</dbReference>
<dbReference type="GO" id="GO:0006351">
    <property type="term" value="P:DNA-templated transcription"/>
    <property type="evidence" value="ECO:0007669"/>
    <property type="project" value="InterPro"/>
</dbReference>
<dbReference type="GO" id="GO:0008270">
    <property type="term" value="F:zinc ion binding"/>
    <property type="evidence" value="ECO:0007669"/>
    <property type="project" value="InterPro"/>
</dbReference>
<dbReference type="PANTHER" id="PTHR31001">
    <property type="entry name" value="UNCHARACTERIZED TRANSCRIPTIONAL REGULATORY PROTEIN"/>
    <property type="match status" value="1"/>
</dbReference>
<dbReference type="AlphaFoldDB" id="A0A8K0RDU4"/>
<dbReference type="OrthoDB" id="424974at2759"/>
<evidence type="ECO:0000259" key="5">
    <source>
        <dbReference type="PROSITE" id="PS50048"/>
    </source>
</evidence>
<dbReference type="InterPro" id="IPR050613">
    <property type="entry name" value="Sec_Metabolite_Reg"/>
</dbReference>
<dbReference type="Proteomes" id="UP000813461">
    <property type="component" value="Unassembled WGS sequence"/>
</dbReference>
<dbReference type="GO" id="GO:0005634">
    <property type="term" value="C:nucleus"/>
    <property type="evidence" value="ECO:0007669"/>
    <property type="project" value="UniProtKB-SubCell"/>
</dbReference>
<organism evidence="6 7">
    <name type="scientific">Paraphoma chrysanthemicola</name>
    <dbReference type="NCBI Taxonomy" id="798071"/>
    <lineage>
        <taxon>Eukaryota</taxon>
        <taxon>Fungi</taxon>
        <taxon>Dikarya</taxon>
        <taxon>Ascomycota</taxon>
        <taxon>Pezizomycotina</taxon>
        <taxon>Dothideomycetes</taxon>
        <taxon>Pleosporomycetidae</taxon>
        <taxon>Pleosporales</taxon>
        <taxon>Pleosporineae</taxon>
        <taxon>Phaeosphaeriaceae</taxon>
        <taxon>Paraphoma</taxon>
    </lineage>
</organism>
<dbReference type="CDD" id="cd12148">
    <property type="entry name" value="fungal_TF_MHR"/>
    <property type="match status" value="1"/>
</dbReference>
<comment type="subcellular location">
    <subcellularLocation>
        <location evidence="1">Nucleus</location>
    </subcellularLocation>
</comment>
<evidence type="ECO:0000256" key="4">
    <source>
        <dbReference type="SAM" id="MobiDB-lite"/>
    </source>
</evidence>
<dbReference type="InterPro" id="IPR001138">
    <property type="entry name" value="Zn2Cys6_DnaBD"/>
</dbReference>
<dbReference type="GO" id="GO:0003677">
    <property type="term" value="F:DNA binding"/>
    <property type="evidence" value="ECO:0007669"/>
    <property type="project" value="InterPro"/>
</dbReference>
<dbReference type="Gene3D" id="4.10.240.10">
    <property type="entry name" value="Zn(2)-C6 fungal-type DNA-binding domain"/>
    <property type="match status" value="1"/>
</dbReference>
<keyword evidence="3" id="KW-0539">Nucleus</keyword>
<dbReference type="CDD" id="cd00067">
    <property type="entry name" value="GAL4"/>
    <property type="match status" value="1"/>
</dbReference>
<dbReference type="PROSITE" id="PS00463">
    <property type="entry name" value="ZN2_CY6_FUNGAL_1"/>
    <property type="match status" value="1"/>
</dbReference>